<keyword evidence="4" id="KW-1185">Reference proteome</keyword>
<sequence length="351" mass="40044">MLTDIRLLSQQLAKPKFKTPEEVVAWMGAIQAQEYTMAKWAVGCRLKSATLQAVDNALAKGEILRTHILRPTWHFVAAGDIRWMLQLSGGRIKTAFESYARSNKIEIPESLYIQSNNLLEKLLAGNKSLTKQELGEEFARSGLEAGNYPMHLFLIRAEVDGFICSGVDKGKKPTYALLDERVPPVKELHREEALARLATLYFQSHSPATLADFIWWSGLTTTDARHAVGLIECDLLTEQYDSEIFYLHTSCDLKARCRQVLHLLPSYDEYLISYKDRTTVLLREHHPKAFNTFGIFYPVILHNGRIIGNWKKAVKKKALAPEVSFFNDVSDIPEELLKKAVDRYCYFYAKE</sequence>
<evidence type="ECO:0000313" key="3">
    <source>
        <dbReference type="Proteomes" id="UP000256321"/>
    </source>
</evidence>
<dbReference type="PANTHER" id="PTHR38479">
    <property type="entry name" value="LMO0824 PROTEIN"/>
    <property type="match status" value="1"/>
</dbReference>
<reference evidence="2 3" key="1">
    <citation type="submission" date="2018-07" db="EMBL/GenBank/DDBJ databases">
        <title>Parabacteroides acidifaciens nov. sp., isolated from human feces.</title>
        <authorList>
            <person name="Wang Y.J."/>
        </authorList>
    </citation>
    <scope>NUCLEOTIDE SEQUENCE [LARGE SCALE GENOMIC DNA]</scope>
    <source>
        <strain evidence="2 3">426-9</strain>
    </source>
</reference>
<organism evidence="2 3">
    <name type="scientific">Parabacteroides acidifaciens</name>
    <dbReference type="NCBI Taxonomy" id="2290935"/>
    <lineage>
        <taxon>Bacteria</taxon>
        <taxon>Pseudomonadati</taxon>
        <taxon>Bacteroidota</taxon>
        <taxon>Bacteroidia</taxon>
        <taxon>Bacteroidales</taxon>
        <taxon>Tannerellaceae</taxon>
        <taxon>Parabacteroides</taxon>
    </lineage>
</organism>
<name>A0A3D8HKE3_9BACT</name>
<evidence type="ECO:0000313" key="1">
    <source>
        <dbReference type="EMBL" id="MBC8600193.1"/>
    </source>
</evidence>
<evidence type="ECO:0000313" key="2">
    <source>
        <dbReference type="EMBL" id="RDU51140.1"/>
    </source>
</evidence>
<dbReference type="EMBL" id="QREV01000001">
    <property type="protein sequence ID" value="RDU51140.1"/>
    <property type="molecule type" value="Genomic_DNA"/>
</dbReference>
<dbReference type="AlphaFoldDB" id="A0A3D8HKE3"/>
<proteinExistence type="predicted"/>
<dbReference type="Pfam" id="PF06224">
    <property type="entry name" value="AlkZ-like"/>
    <property type="match status" value="1"/>
</dbReference>
<comment type="caution">
    <text evidence="2">The sequence shown here is derived from an EMBL/GenBank/DDBJ whole genome shotgun (WGS) entry which is preliminary data.</text>
</comment>
<evidence type="ECO:0000313" key="4">
    <source>
        <dbReference type="Proteomes" id="UP000629596"/>
    </source>
</evidence>
<dbReference type="Proteomes" id="UP000256321">
    <property type="component" value="Unassembled WGS sequence"/>
</dbReference>
<dbReference type="GO" id="GO:0003677">
    <property type="term" value="F:DNA binding"/>
    <property type="evidence" value="ECO:0007669"/>
    <property type="project" value="UniProtKB-KW"/>
</dbReference>
<dbReference type="PANTHER" id="PTHR38479:SF2">
    <property type="entry name" value="WINGED HELIX DNA-BINDING DOMAIN-CONTAINING PROTEIN"/>
    <property type="match status" value="1"/>
</dbReference>
<dbReference type="EMBL" id="JACRTI010000001">
    <property type="protein sequence ID" value="MBC8600193.1"/>
    <property type="molecule type" value="Genomic_DNA"/>
</dbReference>
<gene>
    <name evidence="2" type="ORF">DWU89_00480</name>
    <name evidence="1" type="ORF">H8784_00475</name>
</gene>
<protein>
    <submittedName>
        <fullName evidence="1">AlkZ family DNA glycosylase</fullName>
    </submittedName>
    <submittedName>
        <fullName evidence="2">Winged helix DNA-binding domain-containing protein</fullName>
    </submittedName>
</protein>
<dbReference type="InterPro" id="IPR009351">
    <property type="entry name" value="AlkZ-like"/>
</dbReference>
<dbReference type="Proteomes" id="UP000629596">
    <property type="component" value="Unassembled WGS sequence"/>
</dbReference>
<reference evidence="1 4" key="2">
    <citation type="submission" date="2020-08" db="EMBL/GenBank/DDBJ databases">
        <title>Genome public.</title>
        <authorList>
            <person name="Liu C."/>
            <person name="Sun Q."/>
        </authorList>
    </citation>
    <scope>NUCLEOTIDE SEQUENCE [LARGE SCALE GENOMIC DNA]</scope>
    <source>
        <strain evidence="1 4">426_9</strain>
    </source>
</reference>
<dbReference type="RefSeq" id="WP_115497734.1">
    <property type="nucleotide sequence ID" value="NZ_JACRTI010000001.1"/>
</dbReference>
<accession>A0A3D8HKE3</accession>
<keyword evidence="2" id="KW-0238">DNA-binding</keyword>